<organism evidence="12 13">
    <name type="scientific">Xylaria grammica</name>
    <dbReference type="NCBI Taxonomy" id="363999"/>
    <lineage>
        <taxon>Eukaryota</taxon>
        <taxon>Fungi</taxon>
        <taxon>Dikarya</taxon>
        <taxon>Ascomycota</taxon>
        <taxon>Pezizomycotina</taxon>
        <taxon>Sordariomycetes</taxon>
        <taxon>Xylariomycetidae</taxon>
        <taxon>Xylariales</taxon>
        <taxon>Xylariaceae</taxon>
        <taxon>Xylaria</taxon>
    </lineage>
</organism>
<feature type="transmembrane region" description="Helical" evidence="10">
    <location>
        <begin position="571"/>
        <end position="593"/>
    </location>
</feature>
<dbReference type="GO" id="GO:0022857">
    <property type="term" value="F:transmembrane transporter activity"/>
    <property type="evidence" value="ECO:0007669"/>
    <property type="project" value="InterPro"/>
</dbReference>
<dbReference type="Pfam" id="PF07690">
    <property type="entry name" value="MFS_1"/>
    <property type="match status" value="1"/>
</dbReference>
<sequence length="608" mass="64771">MSPPNDLPPSVAAQLQGSSRESSLIPSGTSMNGQEKDVRSALSSRDQSASSSDSSRTSIKGGAAAEPDVEKAGSLAKVQTARSQNGTPLQQTETRQDGSEYPKGVKLTLISVALCLSVFLTALDNSIIATAIPAITKQFHSLNDVGWYGSAYLLTTAALQLLFGKFYTFLSIKWVYMTAIFIFELGSLICGVAQNSVTLIIGRAVAGLGSAGLFSGALLILAHSVPLATRPLYTGLIGGVYGIASVAGPLLGGVFTDKVTWRWCFYINLPVGAVTLVVIGFFFPDPVQKKPAKETFSERLMRFDPIGTLIFIPAIVSLLLALQWGGTTYPWNNGRIIGLFVVFGVLLLVFLFVQWRQQEKATVPPRIFRKRTVLAGSFFAFTVGSAFFLFVYYIPIWFQAVQGVSAVNSGIRNLPMLLSVVVASLVAGGLITTFGYYTPFMIFGTIVGSIGAGLLTTWKPDISTGVWIGYQILFGIGIGAGLQQPLIAVQTVLDIEDVPIGTSVIAFMQTLGGALFVSVGNNVFNNKLISELTHRVPSLNPADVVRAGSTNIRGAFPADLVPAIILSYNNALTLAFIVATALIAVSIFGAGFMEWKSVKGKKIEAGFA</sequence>
<dbReference type="EMBL" id="RYZI01000624">
    <property type="protein sequence ID" value="RWA04145.1"/>
    <property type="molecule type" value="Genomic_DNA"/>
</dbReference>
<dbReference type="FunFam" id="1.20.1720.10:FF:000012">
    <property type="entry name" value="MFS toxin efflux pump (AflT)"/>
    <property type="match status" value="1"/>
</dbReference>
<dbReference type="InterPro" id="IPR011701">
    <property type="entry name" value="MFS"/>
</dbReference>
<keyword evidence="3" id="KW-0813">Transport</keyword>
<keyword evidence="5 10" id="KW-0812">Transmembrane</keyword>
<dbReference type="CDD" id="cd17502">
    <property type="entry name" value="MFS_Azr1_MDR_like"/>
    <property type="match status" value="1"/>
</dbReference>
<proteinExistence type="inferred from homology"/>
<feature type="transmembrane region" description="Helical" evidence="10">
    <location>
        <begin position="373"/>
        <end position="394"/>
    </location>
</feature>
<feature type="transmembrane region" description="Helical" evidence="10">
    <location>
        <begin position="303"/>
        <end position="324"/>
    </location>
</feature>
<accession>A0A439CPQ1</accession>
<feature type="transmembrane region" description="Helical" evidence="10">
    <location>
        <begin position="503"/>
        <end position="524"/>
    </location>
</feature>
<dbReference type="AlphaFoldDB" id="A0A439CPQ1"/>
<feature type="transmembrane region" description="Helical" evidence="10">
    <location>
        <begin position="336"/>
        <end position="353"/>
    </location>
</feature>
<dbReference type="FunFam" id="1.20.1250.20:FF:000196">
    <property type="entry name" value="MFS toxin efflux pump (AflT)"/>
    <property type="match status" value="1"/>
</dbReference>
<evidence type="ECO:0000256" key="5">
    <source>
        <dbReference type="ARBA" id="ARBA00022692"/>
    </source>
</evidence>
<feature type="transmembrane region" description="Helical" evidence="10">
    <location>
        <begin position="233"/>
        <end position="254"/>
    </location>
</feature>
<feature type="transmembrane region" description="Helical" evidence="10">
    <location>
        <begin position="414"/>
        <end position="433"/>
    </location>
</feature>
<name>A0A439CPQ1_9PEZI</name>
<evidence type="ECO:0000256" key="2">
    <source>
        <dbReference type="ARBA" id="ARBA00007520"/>
    </source>
</evidence>
<keyword evidence="7 10" id="KW-0472">Membrane</keyword>
<feature type="transmembrane region" description="Helical" evidence="10">
    <location>
        <begin position="440"/>
        <end position="458"/>
    </location>
</feature>
<feature type="compositionally biased region" description="Low complexity" evidence="9">
    <location>
        <begin position="40"/>
        <end position="58"/>
    </location>
</feature>
<dbReference type="Proteomes" id="UP000286045">
    <property type="component" value="Unassembled WGS sequence"/>
</dbReference>
<evidence type="ECO:0000256" key="4">
    <source>
        <dbReference type="ARBA" id="ARBA00022475"/>
    </source>
</evidence>
<dbReference type="Gene3D" id="1.20.1250.20">
    <property type="entry name" value="MFS general substrate transporter like domains"/>
    <property type="match status" value="2"/>
</dbReference>
<dbReference type="PROSITE" id="PS50850">
    <property type="entry name" value="MFS"/>
    <property type="match status" value="1"/>
</dbReference>
<dbReference type="InterPro" id="IPR036259">
    <property type="entry name" value="MFS_trans_sf"/>
</dbReference>
<comment type="caution">
    <text evidence="12">The sequence shown here is derived from an EMBL/GenBank/DDBJ whole genome shotgun (WGS) entry which is preliminary data.</text>
</comment>
<dbReference type="PANTHER" id="PTHR23501:SF199">
    <property type="entry name" value="MFS EFFLUX TRANSPORTER INPD-RELATED"/>
    <property type="match status" value="1"/>
</dbReference>
<dbReference type="GO" id="GO:0005886">
    <property type="term" value="C:plasma membrane"/>
    <property type="evidence" value="ECO:0007669"/>
    <property type="project" value="UniProtKB-SubCell"/>
</dbReference>
<evidence type="ECO:0000256" key="3">
    <source>
        <dbReference type="ARBA" id="ARBA00022448"/>
    </source>
</evidence>
<evidence type="ECO:0000259" key="11">
    <source>
        <dbReference type="PROSITE" id="PS50850"/>
    </source>
</evidence>
<dbReference type="InterPro" id="IPR020846">
    <property type="entry name" value="MFS_dom"/>
</dbReference>
<feature type="transmembrane region" description="Helical" evidence="10">
    <location>
        <begin position="200"/>
        <end position="221"/>
    </location>
</feature>
<reference evidence="12 13" key="1">
    <citation type="submission" date="2018-12" db="EMBL/GenBank/DDBJ databases">
        <title>Draft genome sequence of Xylaria grammica IHI A82.</title>
        <authorList>
            <person name="Buettner E."/>
            <person name="Kellner H."/>
        </authorList>
    </citation>
    <scope>NUCLEOTIDE SEQUENCE [LARGE SCALE GENOMIC DNA]</scope>
    <source>
        <strain evidence="12 13">IHI A82</strain>
    </source>
</reference>
<dbReference type="FunFam" id="1.20.1250.20:FF:000489">
    <property type="entry name" value="MFS general substrate transporter"/>
    <property type="match status" value="1"/>
</dbReference>
<evidence type="ECO:0000313" key="13">
    <source>
        <dbReference type="Proteomes" id="UP000286045"/>
    </source>
</evidence>
<evidence type="ECO:0000256" key="10">
    <source>
        <dbReference type="SAM" id="Phobius"/>
    </source>
</evidence>
<feature type="compositionally biased region" description="Polar residues" evidence="9">
    <location>
        <begin position="80"/>
        <end position="93"/>
    </location>
</feature>
<feature type="transmembrane region" description="Helical" evidence="10">
    <location>
        <begin position="464"/>
        <end position="482"/>
    </location>
</feature>
<feature type="transmembrane region" description="Helical" evidence="10">
    <location>
        <begin position="260"/>
        <end position="283"/>
    </location>
</feature>
<feature type="transmembrane region" description="Helical" evidence="10">
    <location>
        <begin position="109"/>
        <end position="135"/>
    </location>
</feature>
<protein>
    <recommendedName>
        <fullName evidence="11">Major facilitator superfamily (MFS) profile domain-containing protein</fullName>
    </recommendedName>
</protein>
<gene>
    <name evidence="12" type="ORF">EKO27_g10960</name>
</gene>
<keyword evidence="8" id="KW-0325">Glycoprotein</keyword>
<evidence type="ECO:0000256" key="6">
    <source>
        <dbReference type="ARBA" id="ARBA00022989"/>
    </source>
</evidence>
<keyword evidence="13" id="KW-1185">Reference proteome</keyword>
<evidence type="ECO:0000256" key="9">
    <source>
        <dbReference type="SAM" id="MobiDB-lite"/>
    </source>
</evidence>
<feature type="transmembrane region" description="Helical" evidence="10">
    <location>
        <begin position="147"/>
        <end position="167"/>
    </location>
</feature>
<dbReference type="SUPFAM" id="SSF103473">
    <property type="entry name" value="MFS general substrate transporter"/>
    <property type="match status" value="1"/>
</dbReference>
<feature type="transmembrane region" description="Helical" evidence="10">
    <location>
        <begin position="174"/>
        <end position="194"/>
    </location>
</feature>
<evidence type="ECO:0000256" key="8">
    <source>
        <dbReference type="ARBA" id="ARBA00023180"/>
    </source>
</evidence>
<keyword evidence="6 10" id="KW-1133">Transmembrane helix</keyword>
<feature type="domain" description="Major facilitator superfamily (MFS) profile" evidence="11">
    <location>
        <begin position="110"/>
        <end position="598"/>
    </location>
</feature>
<feature type="compositionally biased region" description="Polar residues" evidence="9">
    <location>
        <begin position="13"/>
        <end position="33"/>
    </location>
</feature>
<feature type="region of interest" description="Disordered" evidence="9">
    <location>
        <begin position="1"/>
        <end position="99"/>
    </location>
</feature>
<evidence type="ECO:0000256" key="1">
    <source>
        <dbReference type="ARBA" id="ARBA00004651"/>
    </source>
</evidence>
<dbReference type="PANTHER" id="PTHR23501">
    <property type="entry name" value="MAJOR FACILITATOR SUPERFAMILY"/>
    <property type="match status" value="1"/>
</dbReference>
<comment type="similarity">
    <text evidence="2">Belongs to the major facilitator superfamily. TCR/Tet family.</text>
</comment>
<keyword evidence="4" id="KW-1003">Cell membrane</keyword>
<evidence type="ECO:0000256" key="7">
    <source>
        <dbReference type="ARBA" id="ARBA00023136"/>
    </source>
</evidence>
<dbReference type="PRINTS" id="PR01036">
    <property type="entry name" value="TCRTETB"/>
</dbReference>
<evidence type="ECO:0000313" key="12">
    <source>
        <dbReference type="EMBL" id="RWA04145.1"/>
    </source>
</evidence>
<comment type="subcellular location">
    <subcellularLocation>
        <location evidence="1">Cell membrane</location>
        <topology evidence="1">Multi-pass membrane protein</topology>
    </subcellularLocation>
</comment>